<organism evidence="2 3">
    <name type="scientific">Effrenium voratum</name>
    <dbReference type="NCBI Taxonomy" id="2562239"/>
    <lineage>
        <taxon>Eukaryota</taxon>
        <taxon>Sar</taxon>
        <taxon>Alveolata</taxon>
        <taxon>Dinophyceae</taxon>
        <taxon>Suessiales</taxon>
        <taxon>Symbiodiniaceae</taxon>
        <taxon>Effrenium</taxon>
    </lineage>
</organism>
<proteinExistence type="predicted"/>
<dbReference type="AlphaFoldDB" id="A0AA36JAG7"/>
<evidence type="ECO:0000313" key="2">
    <source>
        <dbReference type="EMBL" id="CAJ1401670.1"/>
    </source>
</evidence>
<sequence>MSRPGIAWPATVRPKAFAAPAPEEVRQEPTATRVVQNGEDPARLESWVIAWAEKMCQALEGEASQPSSARNPVSVRGSQARARPKAKVKCERPRVALPRERIAAVSALNKLERVLQPFLSVEDFYSPRQSASTPRGTGFVVGKPGGQRYAPAARAGSKGAVEPAGAGAVRHAFSRTQTVGAPCVQKVASGPTARFTEVLGPRVYSDCSLQGPSRTALSAIMSSPRSSLMTDMLSRSSPQVSREGYVADVGPRLGREEALHLRLDRMQDLLSQAQSHTAEQLRLLRADYKELERIREEDPNREPGSELSSSDED</sequence>
<feature type="region of interest" description="Disordered" evidence="1">
    <location>
        <begin position="60"/>
        <end position="92"/>
    </location>
</feature>
<keyword evidence="3" id="KW-1185">Reference proteome</keyword>
<protein>
    <submittedName>
        <fullName evidence="2">Uncharacterized protein</fullName>
    </submittedName>
</protein>
<reference evidence="2" key="1">
    <citation type="submission" date="2023-08" db="EMBL/GenBank/DDBJ databases">
        <authorList>
            <person name="Chen Y."/>
            <person name="Shah S."/>
            <person name="Dougan E. K."/>
            <person name="Thang M."/>
            <person name="Chan C."/>
        </authorList>
    </citation>
    <scope>NUCLEOTIDE SEQUENCE</scope>
</reference>
<comment type="caution">
    <text evidence="2">The sequence shown here is derived from an EMBL/GenBank/DDBJ whole genome shotgun (WGS) entry which is preliminary data.</text>
</comment>
<evidence type="ECO:0000256" key="1">
    <source>
        <dbReference type="SAM" id="MobiDB-lite"/>
    </source>
</evidence>
<dbReference type="Proteomes" id="UP001178507">
    <property type="component" value="Unassembled WGS sequence"/>
</dbReference>
<feature type="compositionally biased region" description="Basic and acidic residues" evidence="1">
    <location>
        <begin position="293"/>
        <end position="304"/>
    </location>
</feature>
<name>A0AA36JAG7_9DINO</name>
<accession>A0AA36JAG7</accession>
<dbReference type="EMBL" id="CAUJNA010003426">
    <property type="protein sequence ID" value="CAJ1401670.1"/>
    <property type="molecule type" value="Genomic_DNA"/>
</dbReference>
<feature type="region of interest" description="Disordered" evidence="1">
    <location>
        <begin position="293"/>
        <end position="313"/>
    </location>
</feature>
<feature type="region of interest" description="Disordered" evidence="1">
    <location>
        <begin position="1"/>
        <end position="38"/>
    </location>
</feature>
<gene>
    <name evidence="2" type="ORF">EVOR1521_LOCUS24769</name>
</gene>
<evidence type="ECO:0000313" key="3">
    <source>
        <dbReference type="Proteomes" id="UP001178507"/>
    </source>
</evidence>